<feature type="transmembrane region" description="Helical" evidence="7">
    <location>
        <begin position="80"/>
        <end position="108"/>
    </location>
</feature>
<evidence type="ECO:0000256" key="2">
    <source>
        <dbReference type="ARBA" id="ARBA00008111"/>
    </source>
</evidence>
<feature type="domain" description="Transmembrane protein 106 N-terminal" evidence="9">
    <location>
        <begin position="171"/>
        <end position="250"/>
    </location>
</feature>
<dbReference type="Proteomes" id="UP000035681">
    <property type="component" value="Unplaced"/>
</dbReference>
<keyword evidence="5 7" id="KW-0472">Membrane</keyword>
<comment type="subcellular location">
    <subcellularLocation>
        <location evidence="1">Endomembrane system</location>
    </subcellularLocation>
</comment>
<reference evidence="11" key="1">
    <citation type="submission" date="2024-02" db="UniProtKB">
        <authorList>
            <consortium name="WormBaseParasite"/>
        </authorList>
    </citation>
    <scope>IDENTIFICATION</scope>
</reference>
<evidence type="ECO:0000256" key="3">
    <source>
        <dbReference type="ARBA" id="ARBA00022692"/>
    </source>
</evidence>
<dbReference type="Gene3D" id="1.10.3730.20">
    <property type="match status" value="1"/>
</dbReference>
<dbReference type="Pfam" id="PF10639">
    <property type="entry name" value="TMEM234"/>
    <property type="match status" value="1"/>
</dbReference>
<evidence type="ECO:0000256" key="7">
    <source>
        <dbReference type="SAM" id="Phobius"/>
    </source>
</evidence>
<evidence type="ECO:0000259" key="8">
    <source>
        <dbReference type="Pfam" id="PF07092"/>
    </source>
</evidence>
<feature type="domain" description="Transmembrane protein 106 C-terminal" evidence="8">
    <location>
        <begin position="274"/>
        <end position="416"/>
    </location>
</feature>
<dbReference type="GO" id="GO:0012505">
    <property type="term" value="C:endomembrane system"/>
    <property type="evidence" value="ECO:0007669"/>
    <property type="project" value="UniProtKB-SubCell"/>
</dbReference>
<dbReference type="WBParaSite" id="TCONS_00004130.p1">
    <property type="protein sequence ID" value="TCONS_00004130.p1"/>
    <property type="gene ID" value="XLOC_001154"/>
</dbReference>
<protein>
    <submittedName>
        <fullName evidence="11">Transmembrane protein</fullName>
    </submittedName>
</protein>
<name>A0AAF5CZR7_STRER</name>
<evidence type="ECO:0000259" key="9">
    <source>
        <dbReference type="Pfam" id="PF21002"/>
    </source>
</evidence>
<feature type="region of interest" description="Disordered" evidence="6">
    <location>
        <begin position="177"/>
        <end position="202"/>
    </location>
</feature>
<keyword evidence="4 7" id="KW-1133">Transmembrane helix</keyword>
<dbReference type="PANTHER" id="PTHR28556:SF4">
    <property type="entry name" value="TRANSMEMBRANE PROTEIN 106A"/>
    <property type="match status" value="1"/>
</dbReference>
<evidence type="ECO:0000313" key="11">
    <source>
        <dbReference type="WBParaSite" id="TCONS_00004130.p1"/>
    </source>
</evidence>
<evidence type="ECO:0000256" key="5">
    <source>
        <dbReference type="ARBA" id="ARBA00023136"/>
    </source>
</evidence>
<evidence type="ECO:0000256" key="6">
    <source>
        <dbReference type="SAM" id="MobiDB-lite"/>
    </source>
</evidence>
<feature type="transmembrane region" description="Helical" evidence="7">
    <location>
        <begin position="251"/>
        <end position="273"/>
    </location>
</feature>
<dbReference type="AlphaFoldDB" id="A0AAF5CZR7"/>
<dbReference type="PANTHER" id="PTHR28556">
    <property type="entry name" value="TRANSMEMBRANE PROTEIN 106B"/>
    <property type="match status" value="1"/>
</dbReference>
<accession>A0AAF5CZR7</accession>
<keyword evidence="3 7" id="KW-0812">Transmembrane</keyword>
<evidence type="ECO:0000256" key="1">
    <source>
        <dbReference type="ARBA" id="ARBA00004308"/>
    </source>
</evidence>
<dbReference type="InterPro" id="IPR048509">
    <property type="entry name" value="TMEM106_C"/>
</dbReference>
<proteinExistence type="inferred from homology"/>
<feature type="transmembrane region" description="Helical" evidence="7">
    <location>
        <begin position="52"/>
        <end position="68"/>
    </location>
</feature>
<dbReference type="InterPro" id="IPR037185">
    <property type="entry name" value="EmrE-like"/>
</dbReference>
<dbReference type="Pfam" id="PF21002">
    <property type="entry name" value="TMEM106_N"/>
    <property type="match status" value="1"/>
</dbReference>
<dbReference type="Pfam" id="PF07092">
    <property type="entry name" value="TMEM106"/>
    <property type="match status" value="1"/>
</dbReference>
<comment type="similarity">
    <text evidence="2">Belongs to the TMEM106 family.</text>
</comment>
<sequence length="426" mass="47900">KKIIIHIYVCFNESFLYCYNILHLGNPFIRKGALHKECNSIKLSKEKENYKILRYAVGGINFILNWRFSIPFLINQLGSILYNVLLISMPVTIVVPVVNSLTFFWTAFVGGYVDGTKLTHKQWIGVSILILGNFIITWEGKLDGKKSFMSADYVTILSVRQRMNRSNSDTAHLIVSEDQQSTSAINDTKEDRTNNTTTENNSMNSNYTELMNGSVPCPSCNGSGRIPKEMEETLVALIPVNDARLKPKRTCIWVSIGIAICVLLASATIFMLVPRSITLTSLRHPIENVNVYLKEKEQIDFHFLNSINITNENYFAVKVSNITSNIINKFQPWSNDIIGKGLNSTSRTIMPLSRVGNTLWFNNSVSLKGYVAQYCQSNIAQLTPLYVTMQFDISVIVEYLQHLETVSLSTTQSVCCVPSGNCTLQG</sequence>
<evidence type="ECO:0000256" key="4">
    <source>
        <dbReference type="ARBA" id="ARBA00022989"/>
    </source>
</evidence>
<dbReference type="SUPFAM" id="SSF103481">
    <property type="entry name" value="Multidrug resistance efflux transporter EmrE"/>
    <property type="match status" value="1"/>
</dbReference>
<dbReference type="InterPro" id="IPR018908">
    <property type="entry name" value="TMEM234"/>
</dbReference>
<organism evidence="10 11">
    <name type="scientific">Strongyloides stercoralis</name>
    <name type="common">Threadworm</name>
    <dbReference type="NCBI Taxonomy" id="6248"/>
    <lineage>
        <taxon>Eukaryota</taxon>
        <taxon>Metazoa</taxon>
        <taxon>Ecdysozoa</taxon>
        <taxon>Nematoda</taxon>
        <taxon>Chromadorea</taxon>
        <taxon>Rhabditida</taxon>
        <taxon>Tylenchina</taxon>
        <taxon>Panagrolaimomorpha</taxon>
        <taxon>Strongyloidoidea</taxon>
        <taxon>Strongyloididae</taxon>
        <taxon>Strongyloides</taxon>
    </lineage>
</organism>
<dbReference type="InterPro" id="IPR009790">
    <property type="entry name" value="TMEM106"/>
</dbReference>
<keyword evidence="10" id="KW-1185">Reference proteome</keyword>
<dbReference type="InterPro" id="IPR048511">
    <property type="entry name" value="TMEM106_N"/>
</dbReference>
<evidence type="ECO:0000313" key="10">
    <source>
        <dbReference type="Proteomes" id="UP000035681"/>
    </source>
</evidence>